<comment type="similarity">
    <text evidence="1">Belongs to the FAM149 family.</text>
</comment>
<feature type="region of interest" description="Disordered" evidence="2">
    <location>
        <begin position="167"/>
        <end position="199"/>
    </location>
</feature>
<protein>
    <submittedName>
        <fullName evidence="4">Family with sequence similarity 149 member A</fullName>
    </submittedName>
</protein>
<evidence type="ECO:0000313" key="6">
    <source>
        <dbReference type="VGNC" id="VGNC:55351"/>
    </source>
</evidence>
<evidence type="ECO:0000256" key="2">
    <source>
        <dbReference type="SAM" id="MobiDB-lite"/>
    </source>
</evidence>
<feature type="compositionally biased region" description="Polar residues" evidence="2">
    <location>
        <begin position="674"/>
        <end position="687"/>
    </location>
</feature>
<gene>
    <name evidence="4 6" type="primary">FAM149A</name>
</gene>
<evidence type="ECO:0000259" key="3">
    <source>
        <dbReference type="Pfam" id="PF12516"/>
    </source>
</evidence>
<dbReference type="AlphaFoldDB" id="F6UIZ3"/>
<dbReference type="PANTHER" id="PTHR31997:SF2">
    <property type="entry name" value="PROTEIN FAM149A"/>
    <property type="match status" value="1"/>
</dbReference>
<evidence type="ECO:0000256" key="1">
    <source>
        <dbReference type="ARBA" id="ARBA00008309"/>
    </source>
</evidence>
<feature type="domain" description="DUF3719" evidence="3">
    <location>
        <begin position="351"/>
        <end position="415"/>
    </location>
</feature>
<dbReference type="FunCoup" id="F6UIZ3">
    <property type="interactions" value="22"/>
</dbReference>
<evidence type="ECO:0000313" key="5">
    <source>
        <dbReference type="Proteomes" id="UP000002281"/>
    </source>
</evidence>
<keyword evidence="5" id="KW-1185">Reference proteome</keyword>
<organism evidence="4 5">
    <name type="scientific">Equus caballus</name>
    <name type="common">Horse</name>
    <dbReference type="NCBI Taxonomy" id="9796"/>
    <lineage>
        <taxon>Eukaryota</taxon>
        <taxon>Metazoa</taxon>
        <taxon>Chordata</taxon>
        <taxon>Craniata</taxon>
        <taxon>Vertebrata</taxon>
        <taxon>Euteleostomi</taxon>
        <taxon>Mammalia</taxon>
        <taxon>Eutheria</taxon>
        <taxon>Laurasiatheria</taxon>
        <taxon>Perissodactyla</taxon>
        <taxon>Equidae</taxon>
        <taxon>Equus</taxon>
    </lineage>
</organism>
<dbReference type="VGNC" id="VGNC:55351">
    <property type="gene designation" value="FAM149A"/>
</dbReference>
<dbReference type="STRING" id="9796.ENSECAP00000018637"/>
<reference evidence="4 5" key="1">
    <citation type="journal article" date="2009" name="Science">
        <title>Genome sequence, comparative analysis, and population genetics of the domestic horse.</title>
        <authorList>
            <consortium name="Broad Institute Genome Sequencing Platform"/>
            <consortium name="Broad Institute Whole Genome Assembly Team"/>
            <person name="Wade C.M."/>
            <person name="Giulotto E."/>
            <person name="Sigurdsson S."/>
            <person name="Zoli M."/>
            <person name="Gnerre S."/>
            <person name="Imsland F."/>
            <person name="Lear T.L."/>
            <person name="Adelson D.L."/>
            <person name="Bailey E."/>
            <person name="Bellone R.R."/>
            <person name="Bloecker H."/>
            <person name="Distl O."/>
            <person name="Edgar R.C."/>
            <person name="Garber M."/>
            <person name="Leeb T."/>
            <person name="Mauceli E."/>
            <person name="MacLeod J.N."/>
            <person name="Penedo M.C.T."/>
            <person name="Raison J.M."/>
            <person name="Sharpe T."/>
            <person name="Vogel J."/>
            <person name="Andersson L."/>
            <person name="Antczak D.F."/>
            <person name="Biagi T."/>
            <person name="Binns M.M."/>
            <person name="Chowdhary B.P."/>
            <person name="Coleman S.J."/>
            <person name="Della Valle G."/>
            <person name="Fryc S."/>
            <person name="Guerin G."/>
            <person name="Hasegawa T."/>
            <person name="Hill E.W."/>
            <person name="Jurka J."/>
            <person name="Kiialainen A."/>
            <person name="Lindgren G."/>
            <person name="Liu J."/>
            <person name="Magnani E."/>
            <person name="Mickelson J.R."/>
            <person name="Murray J."/>
            <person name="Nergadze S.G."/>
            <person name="Onofrio R."/>
            <person name="Pedroni S."/>
            <person name="Piras M.F."/>
            <person name="Raudsepp T."/>
            <person name="Rocchi M."/>
            <person name="Roeed K.H."/>
            <person name="Ryder O.A."/>
            <person name="Searle S."/>
            <person name="Skow L."/>
            <person name="Swinburne J.E."/>
            <person name="Syvaenen A.C."/>
            <person name="Tozaki T."/>
            <person name="Valberg S.J."/>
            <person name="Vaudin M."/>
            <person name="White J.R."/>
            <person name="Zody M.C."/>
            <person name="Lander E.S."/>
            <person name="Lindblad-Toh K."/>
        </authorList>
    </citation>
    <scope>NUCLEOTIDE SEQUENCE [LARGE SCALE GENOMIC DNA]</scope>
    <source>
        <strain evidence="4 5">Thoroughbred</strain>
    </source>
</reference>
<name>F6UIZ3_HORSE</name>
<feature type="region of interest" description="Disordered" evidence="2">
    <location>
        <begin position="237"/>
        <end position="262"/>
    </location>
</feature>
<sequence length="830" mass="89214">MKVAVLDLGSLFAKIFKTSTAPPAVPSPVASSSHSGGAASAGRAGSGAGSSLSTATTLTLFPALAPHSPSASRGAPVPLHPLLTASYPRVSVARRAAEAVGTLVSLPSSPRVTKGQPLPLPQPLALTPSGGGCSAGGSPAHLVALARPPPGPGGVWAALPSIGGATGSGSLASSPRNLRSAGPGEREPSAGIPPGPGAKTLFFTLPDIGEEWASDGDSEDGGEAILCRGRDSGYVGGRNKPWGKCEPRKGLSEGSGKHSFAVKSKDSLPTRFTRNVQKAIDKYTCDSLSSFSSSGSTSRPEAHSSWSESETQSSTTGLSTERSSIYSWRDDEFDKANAQKVQQLFWEVEEMLFEGKVSPQTQNLLAECSEWARRSLHLRVLGRQLILPTDEGFQHFQGSEPGSVVHKPFFDACERNSNIRELCISGSQILPVAPSAPPLPGPGCTGVAHLPACSSLEEEVYDVDGKIEEYFAFDRREDDDECLEPKSARHRRTWRKHGLPPVSPHDCIKDAVAAEVFDDVWTNVVEILEELIRKNWEITLTEGKKQKENLKVAENKSPHLLISRINTDVSSVPPSRSSETRSVSLASHLNPAQIHRFSSNFYSDLNGVMTIQAKPLQQRPTYFADKTQNEQEDKSLGVGASALSSARYRLGRISDSRGLQSSAKKTPTHRRLPSLTSDSQRMKTPNVCSEEVLRGTKLQAGIDRLSSPPVQTSRSRLPPIGSEAGEQSAAVPGSRPVSYRGRHPQSRVLSAIPDSIERSPLRERSLTVEQFSRPSTTHTFRSEMPRKSSLTVMEFASHTWTGQGLTGSQYQSKSFQRTTLTSRKRFQVVS</sequence>
<dbReference type="HOGENOM" id="CLU_018180_0_0_1"/>
<reference evidence="4" key="3">
    <citation type="submission" date="2025-09" db="UniProtKB">
        <authorList>
            <consortium name="Ensembl"/>
        </authorList>
    </citation>
    <scope>IDENTIFICATION</scope>
    <source>
        <strain evidence="4">Thoroughbred</strain>
    </source>
</reference>
<feature type="region of interest" description="Disordered" evidence="2">
    <location>
        <begin position="704"/>
        <end position="744"/>
    </location>
</feature>
<feature type="region of interest" description="Disordered" evidence="2">
    <location>
        <begin position="288"/>
        <end position="321"/>
    </location>
</feature>
<feature type="region of interest" description="Disordered" evidence="2">
    <location>
        <begin position="654"/>
        <end position="687"/>
    </location>
</feature>
<dbReference type="Ensembl" id="ENSECAT00000022544.3">
    <property type="protein sequence ID" value="ENSECAP00000018637.3"/>
    <property type="gene ID" value="ENSECAG00000021081.3"/>
</dbReference>
<dbReference type="GeneTree" id="ENSGT00530000063727"/>
<dbReference type="PaxDb" id="9796-ENSECAP00000018637"/>
<feature type="region of interest" description="Disordered" evidence="2">
    <location>
        <begin position="23"/>
        <end position="49"/>
    </location>
</feature>
<evidence type="ECO:0000313" key="4">
    <source>
        <dbReference type="Ensembl" id="ENSECAP00000018637.3"/>
    </source>
</evidence>
<dbReference type="InParanoid" id="F6UIZ3"/>
<reference evidence="4" key="2">
    <citation type="submission" date="2025-08" db="UniProtKB">
        <authorList>
            <consortium name="Ensembl"/>
        </authorList>
    </citation>
    <scope>IDENTIFICATION</scope>
    <source>
        <strain evidence="4">Thoroughbred</strain>
    </source>
</reference>
<accession>F6UIZ3</accession>
<dbReference type="Bgee" id="ENSECAG00000021081">
    <property type="expression patterns" value="Expressed in oviduct epithelium and 23 other cell types or tissues"/>
</dbReference>
<proteinExistence type="inferred from homology"/>
<dbReference type="PANTHER" id="PTHR31997">
    <property type="entry name" value="AGAP003710-PA"/>
    <property type="match status" value="1"/>
</dbReference>
<dbReference type="Pfam" id="PF12516">
    <property type="entry name" value="DUF3719"/>
    <property type="match status" value="1"/>
</dbReference>
<dbReference type="InterPro" id="IPR039630">
    <property type="entry name" value="FAM149"/>
</dbReference>
<dbReference type="Proteomes" id="UP000002281">
    <property type="component" value="Chromosome 27"/>
</dbReference>
<dbReference type="InterPro" id="IPR022194">
    <property type="entry name" value="DUF3719"/>
</dbReference>